<accession>A0AAI9TUI3</accession>
<sequence length="222" mass="25422">MFPKEKICNEVSIMQFLLEKSSDKNIIPVPTIFRWGETKESPPDLGPFIVMNYIHHKGSMGDLLETPGRQGGQRPVLNPDLKPARLEALYGKLAYIVLSLSILSLNRIGSLDKNDDSTWEVLHRPLSYSMNEIVQLGTLPRSKLPTNTYDNASSYFEALADLHISHLRSQRNEADIEADVEADVMADDIRRKFVARFLFRTLVRDKEQRKQWIFHDNGPFPV</sequence>
<keyword evidence="2" id="KW-1185">Reference proteome</keyword>
<name>A0AAI9TUI3_PENTH</name>
<gene>
    <name evidence="1" type="ORF">VN97_g174</name>
</gene>
<protein>
    <submittedName>
        <fullName evidence="1">Uncharacterized protein</fullName>
    </submittedName>
</protein>
<dbReference type="Proteomes" id="UP001227192">
    <property type="component" value="Unassembled WGS sequence"/>
</dbReference>
<evidence type="ECO:0000313" key="1">
    <source>
        <dbReference type="EMBL" id="KAJ9493057.1"/>
    </source>
</evidence>
<evidence type="ECO:0000313" key="2">
    <source>
        <dbReference type="Proteomes" id="UP001227192"/>
    </source>
</evidence>
<comment type="caution">
    <text evidence="1">The sequence shown here is derived from an EMBL/GenBank/DDBJ whole genome shotgun (WGS) entry which is preliminary data.</text>
</comment>
<reference evidence="1" key="2">
    <citation type="journal article" date="2016" name="Fungal Biol.">
        <title>Ochratoxin A production by Penicillium thymicola.</title>
        <authorList>
            <person name="Nguyen H.D.T."/>
            <person name="McMullin D.R."/>
            <person name="Ponomareva E."/>
            <person name="Riley R."/>
            <person name="Pomraning K.R."/>
            <person name="Baker S.E."/>
            <person name="Seifert K.A."/>
        </authorList>
    </citation>
    <scope>NUCLEOTIDE SEQUENCE</scope>
    <source>
        <strain evidence="1">DAOM 180753</strain>
    </source>
</reference>
<dbReference type="AlphaFoldDB" id="A0AAI9TUI3"/>
<dbReference type="EMBL" id="LACB01000003">
    <property type="protein sequence ID" value="KAJ9493057.1"/>
    <property type="molecule type" value="Genomic_DNA"/>
</dbReference>
<proteinExistence type="predicted"/>
<reference evidence="1" key="1">
    <citation type="submission" date="2015-06" db="EMBL/GenBank/DDBJ databases">
        <authorList>
            <person name="Nguyen H."/>
        </authorList>
    </citation>
    <scope>NUCLEOTIDE SEQUENCE</scope>
    <source>
        <strain evidence="1">DAOM 180753</strain>
    </source>
</reference>
<organism evidence="1 2">
    <name type="scientific">Penicillium thymicola</name>
    <dbReference type="NCBI Taxonomy" id="293382"/>
    <lineage>
        <taxon>Eukaryota</taxon>
        <taxon>Fungi</taxon>
        <taxon>Dikarya</taxon>
        <taxon>Ascomycota</taxon>
        <taxon>Pezizomycotina</taxon>
        <taxon>Eurotiomycetes</taxon>
        <taxon>Eurotiomycetidae</taxon>
        <taxon>Eurotiales</taxon>
        <taxon>Aspergillaceae</taxon>
        <taxon>Penicillium</taxon>
    </lineage>
</organism>